<protein>
    <submittedName>
        <fullName evidence="2">Uncharacterized protein</fullName>
    </submittedName>
</protein>
<feature type="non-terminal residue" evidence="2">
    <location>
        <position position="96"/>
    </location>
</feature>
<accession>A0ABU9XBW1</accession>
<feature type="non-terminal residue" evidence="2">
    <location>
        <position position="1"/>
    </location>
</feature>
<keyword evidence="3" id="KW-1185">Reference proteome</keyword>
<comment type="caution">
    <text evidence="2">The sequence shown here is derived from an EMBL/GenBank/DDBJ whole genome shotgun (WGS) entry which is preliminary data.</text>
</comment>
<dbReference type="RefSeq" id="WP_345832730.1">
    <property type="nucleotide sequence ID" value="NZ_JBDGHN010000030.1"/>
</dbReference>
<dbReference type="Proteomes" id="UP001461960">
    <property type="component" value="Unassembled WGS sequence"/>
</dbReference>
<organism evidence="2 3">
    <name type="scientific">Psychrobacter saeujeotis</name>
    <dbReference type="NCBI Taxonomy" id="3143436"/>
    <lineage>
        <taxon>Bacteria</taxon>
        <taxon>Pseudomonadati</taxon>
        <taxon>Pseudomonadota</taxon>
        <taxon>Gammaproteobacteria</taxon>
        <taxon>Moraxellales</taxon>
        <taxon>Moraxellaceae</taxon>
        <taxon>Psychrobacter</taxon>
    </lineage>
</organism>
<feature type="region of interest" description="Disordered" evidence="1">
    <location>
        <begin position="69"/>
        <end position="96"/>
    </location>
</feature>
<feature type="region of interest" description="Disordered" evidence="1">
    <location>
        <begin position="1"/>
        <end position="35"/>
    </location>
</feature>
<dbReference type="EMBL" id="JBDGHN010000030">
    <property type="protein sequence ID" value="MEN2752678.1"/>
    <property type="molecule type" value="Genomic_DNA"/>
</dbReference>
<evidence type="ECO:0000313" key="2">
    <source>
        <dbReference type="EMBL" id="MEN2752678.1"/>
    </source>
</evidence>
<evidence type="ECO:0000256" key="1">
    <source>
        <dbReference type="SAM" id="MobiDB-lite"/>
    </source>
</evidence>
<sequence>APTYTQDNGSNSGTNSDFDNVGSALGNLDGRTTANRSGLADLASGRTAMVRQDTGTSAITVGAQTRGTRVDFTNEGGDGRQLPGVARAGDISLPAT</sequence>
<reference evidence="2 3" key="1">
    <citation type="submission" date="2024-05" db="EMBL/GenBank/DDBJ databases">
        <authorList>
            <person name="Kim H.-Y."/>
            <person name="Kim E."/>
            <person name="Cai Y."/>
            <person name="Yang S.-M."/>
            <person name="Lee W."/>
        </authorList>
    </citation>
    <scope>NUCLEOTIDE SEQUENCE [LARGE SCALE GENOMIC DNA]</scope>
    <source>
        <strain evidence="2 3">FBL11</strain>
    </source>
</reference>
<evidence type="ECO:0000313" key="3">
    <source>
        <dbReference type="Proteomes" id="UP001461960"/>
    </source>
</evidence>
<gene>
    <name evidence="2" type="ORF">AAIR29_13685</name>
</gene>
<proteinExistence type="predicted"/>
<name>A0ABU9XBW1_9GAMM</name>
<feature type="compositionally biased region" description="Polar residues" evidence="1">
    <location>
        <begin position="1"/>
        <end position="18"/>
    </location>
</feature>